<dbReference type="EMBL" id="NIVC01001995">
    <property type="protein sequence ID" value="PAA61814.1"/>
    <property type="molecule type" value="Genomic_DNA"/>
</dbReference>
<name>A0A267ELG9_9PLAT</name>
<evidence type="ECO:0000256" key="2">
    <source>
        <dbReference type="SAM" id="MobiDB-lite"/>
    </source>
</evidence>
<proteinExistence type="inferred from homology"/>
<dbReference type="AlphaFoldDB" id="A0A267ELG9"/>
<dbReference type="OrthoDB" id="79687at2759"/>
<dbReference type="InterPro" id="IPR011989">
    <property type="entry name" value="ARM-like"/>
</dbReference>
<feature type="compositionally biased region" description="Low complexity" evidence="2">
    <location>
        <begin position="672"/>
        <end position="681"/>
    </location>
</feature>
<feature type="compositionally biased region" description="Basic and acidic residues" evidence="2">
    <location>
        <begin position="684"/>
        <end position="701"/>
    </location>
</feature>
<dbReference type="InterPro" id="IPR011009">
    <property type="entry name" value="Kinase-like_dom_sf"/>
</dbReference>
<dbReference type="InterPro" id="IPR000719">
    <property type="entry name" value="Prot_kinase_dom"/>
</dbReference>
<organism evidence="4 5">
    <name type="scientific">Macrostomum lignano</name>
    <dbReference type="NCBI Taxonomy" id="282301"/>
    <lineage>
        <taxon>Eukaryota</taxon>
        <taxon>Metazoa</taxon>
        <taxon>Spiralia</taxon>
        <taxon>Lophotrochozoa</taxon>
        <taxon>Platyhelminthes</taxon>
        <taxon>Rhabditophora</taxon>
        <taxon>Macrostomorpha</taxon>
        <taxon>Macrostomida</taxon>
        <taxon>Macrostomidae</taxon>
        <taxon>Macrostomum</taxon>
    </lineage>
</organism>
<dbReference type="CDD" id="cd14011">
    <property type="entry name" value="PK_SCY1_like"/>
    <property type="match status" value="1"/>
</dbReference>
<dbReference type="STRING" id="282301.A0A267ELG9"/>
<dbReference type="FunFam" id="3.30.200.20:FF:000179">
    <property type="entry name" value="SCY1 like pseudokinase 2"/>
    <property type="match status" value="1"/>
</dbReference>
<feature type="compositionally biased region" description="Gly residues" evidence="2">
    <location>
        <begin position="810"/>
        <end position="824"/>
    </location>
</feature>
<dbReference type="GO" id="GO:0004672">
    <property type="term" value="F:protein kinase activity"/>
    <property type="evidence" value="ECO:0007669"/>
    <property type="project" value="InterPro"/>
</dbReference>
<feature type="compositionally biased region" description="Polar residues" evidence="2">
    <location>
        <begin position="611"/>
        <end position="634"/>
    </location>
</feature>
<feature type="compositionally biased region" description="Low complexity" evidence="2">
    <location>
        <begin position="740"/>
        <end position="751"/>
    </location>
</feature>
<reference evidence="4 5" key="1">
    <citation type="submission" date="2017-06" db="EMBL/GenBank/DDBJ databases">
        <title>A platform for efficient transgenesis in Macrostomum lignano, a flatworm model organism for stem cell research.</title>
        <authorList>
            <person name="Berezikov E."/>
        </authorList>
    </citation>
    <scope>NUCLEOTIDE SEQUENCE [LARGE SCALE GENOMIC DNA]</scope>
    <source>
        <strain evidence="4">DV1</strain>
        <tissue evidence="4">Whole organism</tissue>
    </source>
</reference>
<dbReference type="Pfam" id="PF00069">
    <property type="entry name" value="Pkinase"/>
    <property type="match status" value="1"/>
</dbReference>
<dbReference type="Gene3D" id="3.30.200.20">
    <property type="entry name" value="Phosphorylase Kinase, domain 1"/>
    <property type="match status" value="1"/>
</dbReference>
<dbReference type="PANTHER" id="PTHR12984">
    <property type="entry name" value="SCY1-RELATED S/T PROTEIN KINASE-LIKE"/>
    <property type="match status" value="1"/>
</dbReference>
<dbReference type="Gene3D" id="1.25.10.10">
    <property type="entry name" value="Leucine-rich Repeat Variant"/>
    <property type="match status" value="1"/>
</dbReference>
<dbReference type="Proteomes" id="UP000215902">
    <property type="component" value="Unassembled WGS sequence"/>
</dbReference>
<feature type="compositionally biased region" description="Polar residues" evidence="2">
    <location>
        <begin position="830"/>
        <end position="841"/>
    </location>
</feature>
<feature type="region of interest" description="Disordered" evidence="2">
    <location>
        <begin position="736"/>
        <end position="876"/>
    </location>
</feature>
<sequence>MEFLGKIYNTVSQNLPGNPITREYDIHKQTGSAGPGLFWKVFLATKKSTKQEASVWMFDKKSLERFSKRDRELLLETVKRGVSNLTRLRHPKILSVVASLEESRESLAFATEPAIGSLANLLGCHDNLTSEAASSLGGFELFDVEIKYGLLQLTEALAFLHQSGKQLHGNFCPESIVVNRCGSWKLAGMDFCQSNTGSEQCPMFACHTWVESLPPQAQPRLNYLAPEAALSHECTSAADIFSLGLLFYTIYNRGRPLIESVADLSGYKRSVAALKGLRVSALSCVPETARDDVKLALNCDPTVRPDASQFGRIVFFEDSGVSALQFMDNLFQLDNLAKSQFYKGLAQISANLPMRVNLLRIIPQISEEFANPNMIPFVLPTILQISESASEAEFKELILPKLLPVFKLREPVQISMICVQNIKILIEKCPTDDTKNHILPILFRSLDQEFVELQELCLETLPTVAHMLDYNTVKNSVVSKLKTLITGQCSLKIKVSAFMCLGKLLENMDKWFVLDEVLPMLQKVQSREPAILMSVLGIYKVAFSHPKLGITKDILASRVLPHLVPLTVEASLNLTQFSAYMSLVQEMLRQVESEQRARLQQLHDLQQEQKTLQTRAGGQSQALVPATGSGQPSIMDSFMSGLGPMQQQRATNGSSGGGGGGSGRLALPSNVPTTAATPATPLSLEDKRRLAREQEAVDTMRSHGPLRPQANQQQQQMRAIEAPKDLTRSLMERNANSLMSSSSQQQPQQQQRAIGWHGQQTVAPPSGPAAAPPSFHIGGATAGNPFSFPAPQQQQQQQQSLNMAPLDNLFGGGGGGGGGGGFVGGAARPSLNQLASSSSTAPPGFGGVRPQSAMMQQQQQPPPKPLSNQDLADLLG</sequence>
<dbReference type="Gene3D" id="1.10.510.10">
    <property type="entry name" value="Transferase(Phosphotransferase) domain 1"/>
    <property type="match status" value="1"/>
</dbReference>
<dbReference type="PROSITE" id="PS50011">
    <property type="entry name" value="PROTEIN_KINASE_DOM"/>
    <property type="match status" value="1"/>
</dbReference>
<dbReference type="InterPro" id="IPR016024">
    <property type="entry name" value="ARM-type_fold"/>
</dbReference>
<dbReference type="SMART" id="SM00220">
    <property type="entry name" value="S_TKc"/>
    <property type="match status" value="1"/>
</dbReference>
<dbReference type="SUPFAM" id="SSF48371">
    <property type="entry name" value="ARM repeat"/>
    <property type="match status" value="1"/>
</dbReference>
<protein>
    <recommendedName>
        <fullName evidence="3">Protein kinase domain-containing protein</fullName>
    </recommendedName>
</protein>
<feature type="region of interest" description="Disordered" evidence="2">
    <location>
        <begin position="611"/>
        <end position="718"/>
    </location>
</feature>
<comment type="similarity">
    <text evidence="1">Belongs to the protein kinase superfamily.</text>
</comment>
<evidence type="ECO:0000259" key="3">
    <source>
        <dbReference type="PROSITE" id="PS50011"/>
    </source>
</evidence>
<keyword evidence="5" id="KW-1185">Reference proteome</keyword>
<feature type="domain" description="Protein kinase" evidence="3">
    <location>
        <begin position="27"/>
        <end position="316"/>
    </location>
</feature>
<evidence type="ECO:0000256" key="1">
    <source>
        <dbReference type="ARBA" id="ARBA00038349"/>
    </source>
</evidence>
<accession>A0A267ELG9</accession>
<dbReference type="GO" id="GO:0005524">
    <property type="term" value="F:ATP binding"/>
    <property type="evidence" value="ECO:0007669"/>
    <property type="project" value="InterPro"/>
</dbReference>
<comment type="caution">
    <text evidence="4">The sequence shown here is derived from an EMBL/GenBank/DDBJ whole genome shotgun (WGS) entry which is preliminary data.</text>
</comment>
<dbReference type="InterPro" id="IPR051177">
    <property type="entry name" value="CIK-Related_Protein"/>
</dbReference>
<feature type="compositionally biased region" description="Gly residues" evidence="2">
    <location>
        <begin position="654"/>
        <end position="663"/>
    </location>
</feature>
<evidence type="ECO:0000313" key="5">
    <source>
        <dbReference type="Proteomes" id="UP000215902"/>
    </source>
</evidence>
<gene>
    <name evidence="4" type="ORF">BOX15_Mlig028104g2</name>
</gene>
<dbReference type="SUPFAM" id="SSF56112">
    <property type="entry name" value="Protein kinase-like (PK-like)"/>
    <property type="match status" value="1"/>
</dbReference>
<evidence type="ECO:0000313" key="4">
    <source>
        <dbReference type="EMBL" id="PAA61814.1"/>
    </source>
</evidence>
<dbReference type="PANTHER" id="PTHR12984:SF6">
    <property type="entry name" value="SCY1-LIKE PROTEIN 2"/>
    <property type="match status" value="1"/>
</dbReference>